<organism evidence="1 2">
    <name type="scientific">Tritrichomonas musculus</name>
    <dbReference type="NCBI Taxonomy" id="1915356"/>
    <lineage>
        <taxon>Eukaryota</taxon>
        <taxon>Metamonada</taxon>
        <taxon>Parabasalia</taxon>
        <taxon>Tritrichomonadida</taxon>
        <taxon>Tritrichomonadidae</taxon>
        <taxon>Tritrichomonas</taxon>
    </lineage>
</organism>
<sequence length="180" mass="19591">MILSVHINSIDLGGSARAAGRTPLELWVSAEPTKGMGTTQPIKVDANSLLSINKDFKFELNPNLIREKNLISLKVSILKKRFIGSEHIADVEFNFLRLPQNQSHRSIVGMVAYHQNEQPQLDIAVNLTDAQANINPGPYQHTNLENFVKVAGIAANGVVVSSRSSASKIACETSIFADSV</sequence>
<evidence type="ECO:0000313" key="2">
    <source>
        <dbReference type="Proteomes" id="UP001470230"/>
    </source>
</evidence>
<comment type="caution">
    <text evidence="1">The sequence shown here is derived from an EMBL/GenBank/DDBJ whole genome shotgun (WGS) entry which is preliminary data.</text>
</comment>
<evidence type="ECO:0000313" key="1">
    <source>
        <dbReference type="EMBL" id="KAK8853905.1"/>
    </source>
</evidence>
<proteinExistence type="predicted"/>
<dbReference type="EMBL" id="JAPFFF010000021">
    <property type="protein sequence ID" value="KAK8853905.1"/>
    <property type="molecule type" value="Genomic_DNA"/>
</dbReference>
<accession>A0ABR2HWA6</accession>
<reference evidence="1 2" key="1">
    <citation type="submission" date="2024-04" db="EMBL/GenBank/DDBJ databases">
        <title>Tritrichomonas musculus Genome.</title>
        <authorList>
            <person name="Alves-Ferreira E."/>
            <person name="Grigg M."/>
            <person name="Lorenzi H."/>
            <person name="Galac M."/>
        </authorList>
    </citation>
    <scope>NUCLEOTIDE SEQUENCE [LARGE SCALE GENOMIC DNA]</scope>
    <source>
        <strain evidence="1 2">EAF2021</strain>
    </source>
</reference>
<evidence type="ECO:0008006" key="3">
    <source>
        <dbReference type="Google" id="ProtNLM"/>
    </source>
</evidence>
<name>A0ABR2HWA6_9EUKA</name>
<keyword evidence="2" id="KW-1185">Reference proteome</keyword>
<protein>
    <recommendedName>
        <fullName evidence="3">C2 NT-type domain-containing protein</fullName>
    </recommendedName>
</protein>
<gene>
    <name evidence="1" type="ORF">M9Y10_016451</name>
</gene>
<dbReference type="Proteomes" id="UP001470230">
    <property type="component" value="Unassembled WGS sequence"/>
</dbReference>